<evidence type="ECO:0000313" key="1">
    <source>
        <dbReference type="EMBL" id="EMF02323.1"/>
    </source>
</evidence>
<protein>
    <submittedName>
        <fullName evidence="1">Uncharacterized protein</fullName>
    </submittedName>
</protein>
<sequence length="63" mass="6452">MVLPQTGESAFGLCSADVGGSRLCRGRWAKKQGHGISLVITFGSGARARCGTRRSGDLSLTGG</sequence>
<dbReference type="STRING" id="1223523.H340_02444"/>
<dbReference type="AlphaFoldDB" id="M3B8J6"/>
<accession>M3B8J6</accession>
<organism evidence="1 2">
    <name type="scientific">Streptomyces mobaraensis (strain ATCC 29032 / DSM 40847 / JCM 4168 / NBRC 13819 / NCIMB 11159 / IPCR 16-22)</name>
    <dbReference type="NCBI Taxonomy" id="1223523"/>
    <lineage>
        <taxon>Bacteria</taxon>
        <taxon>Bacillati</taxon>
        <taxon>Actinomycetota</taxon>
        <taxon>Actinomycetes</taxon>
        <taxon>Kitasatosporales</taxon>
        <taxon>Streptomycetaceae</taxon>
        <taxon>Streptomyces</taxon>
    </lineage>
</organism>
<dbReference type="EMBL" id="AORZ01000003">
    <property type="protein sequence ID" value="EMF02323.1"/>
    <property type="molecule type" value="Genomic_DNA"/>
</dbReference>
<dbReference type="PATRIC" id="fig|1223523.3.peg.495"/>
<proteinExistence type="predicted"/>
<gene>
    <name evidence="1" type="ORF">H340_02444</name>
</gene>
<dbReference type="RefSeq" id="WP_004938811.1">
    <property type="nucleotide sequence ID" value="NZ_AORZ01000003.1"/>
</dbReference>
<reference evidence="1 2" key="1">
    <citation type="journal article" date="2013" name="Genome Announc.">
        <title>Whole-Genome Shotgun Assembly and Analysis of the Genome of Streptomyces mobaraensis DSM 40847, a Strain for Industrial Production of Microbial Transglutaminase.</title>
        <authorList>
            <person name="Yang H."/>
            <person name="He T."/>
            <person name="Wu W."/>
            <person name="Zhu W."/>
            <person name="Lu B."/>
            <person name="Sun W."/>
        </authorList>
    </citation>
    <scope>NUCLEOTIDE SEQUENCE [LARGE SCALE GENOMIC DNA]</scope>
    <source>
        <strain evidence="1 2">DSM 40847</strain>
    </source>
</reference>
<evidence type="ECO:0000313" key="2">
    <source>
        <dbReference type="Proteomes" id="UP000011740"/>
    </source>
</evidence>
<dbReference type="Proteomes" id="UP000011740">
    <property type="component" value="Unassembled WGS sequence"/>
</dbReference>
<name>M3B8J6_STRM1</name>
<comment type="caution">
    <text evidence="1">The sequence shown here is derived from an EMBL/GenBank/DDBJ whole genome shotgun (WGS) entry which is preliminary data.</text>
</comment>